<feature type="region of interest" description="Disordered" evidence="1">
    <location>
        <begin position="50"/>
        <end position="78"/>
    </location>
</feature>
<feature type="domain" description="GYF" evidence="3">
    <location>
        <begin position="89"/>
        <end position="138"/>
    </location>
</feature>
<feature type="transmembrane region" description="Helical" evidence="2">
    <location>
        <begin position="252"/>
        <end position="280"/>
    </location>
</feature>
<gene>
    <name evidence="4" type="ORF">Pla108_14080</name>
</gene>
<name>A0A5C6ALW2_9BACT</name>
<protein>
    <recommendedName>
        <fullName evidence="3">GYF domain-containing protein</fullName>
    </recommendedName>
</protein>
<dbReference type="Pfam" id="PF14237">
    <property type="entry name" value="GYF_2"/>
    <property type="match status" value="1"/>
</dbReference>
<evidence type="ECO:0000256" key="1">
    <source>
        <dbReference type="SAM" id="MobiDB-lite"/>
    </source>
</evidence>
<organism evidence="4 5">
    <name type="scientific">Botrimarina colliarenosi</name>
    <dbReference type="NCBI Taxonomy" id="2528001"/>
    <lineage>
        <taxon>Bacteria</taxon>
        <taxon>Pseudomonadati</taxon>
        <taxon>Planctomycetota</taxon>
        <taxon>Planctomycetia</taxon>
        <taxon>Pirellulales</taxon>
        <taxon>Lacipirellulaceae</taxon>
        <taxon>Botrimarina</taxon>
    </lineage>
</organism>
<evidence type="ECO:0000256" key="2">
    <source>
        <dbReference type="SAM" id="Phobius"/>
    </source>
</evidence>
<dbReference type="AlphaFoldDB" id="A0A5C6ALW2"/>
<feature type="transmembrane region" description="Helical" evidence="2">
    <location>
        <begin position="208"/>
        <end position="231"/>
    </location>
</feature>
<keyword evidence="2" id="KW-1133">Transmembrane helix</keyword>
<dbReference type="InterPro" id="IPR025640">
    <property type="entry name" value="GYF_2"/>
</dbReference>
<dbReference type="EMBL" id="SJPR01000001">
    <property type="protein sequence ID" value="TWU00457.1"/>
    <property type="molecule type" value="Genomic_DNA"/>
</dbReference>
<proteinExistence type="predicted"/>
<evidence type="ECO:0000259" key="3">
    <source>
        <dbReference type="Pfam" id="PF14237"/>
    </source>
</evidence>
<evidence type="ECO:0000313" key="5">
    <source>
        <dbReference type="Proteomes" id="UP000317421"/>
    </source>
</evidence>
<sequence length="285" mass="30671">MQQSLYIRMRGRVQGPLDIEKVRLLVQRGQLSRSHQISFDGKDWRTAGEFPDLFPPIDTKAESSNRKKSSNADTGYKLEAPTASGGEGWYYEHANTQNGPVSLSSLQQLIASGRVQAAALVWKEGLANWVPASSMPEFAGKVTGSPRPDVQASSDYSDLARTLSDSRSWLICIAVCLFLGGAIELVLGAVTVVLGAKYSSTPTMVSGFASVVGAGVCFWAGQLMASSILRIGKYLQQPRQNRLDAVLRSYRAVWVFTSILLIIGYVLGLAALIISLSAGISLAPS</sequence>
<feature type="transmembrane region" description="Helical" evidence="2">
    <location>
        <begin position="169"/>
        <end position="196"/>
    </location>
</feature>
<evidence type="ECO:0000313" key="4">
    <source>
        <dbReference type="EMBL" id="TWU00457.1"/>
    </source>
</evidence>
<keyword evidence="5" id="KW-1185">Reference proteome</keyword>
<dbReference type="OrthoDB" id="292841at2"/>
<keyword evidence="2" id="KW-0812">Transmembrane</keyword>
<keyword evidence="2" id="KW-0472">Membrane</keyword>
<dbReference type="RefSeq" id="WP_146444126.1">
    <property type="nucleotide sequence ID" value="NZ_SJPR01000001.1"/>
</dbReference>
<reference evidence="4 5" key="1">
    <citation type="submission" date="2019-02" db="EMBL/GenBank/DDBJ databases">
        <title>Deep-cultivation of Planctomycetes and their phenomic and genomic characterization uncovers novel biology.</title>
        <authorList>
            <person name="Wiegand S."/>
            <person name="Jogler M."/>
            <person name="Boedeker C."/>
            <person name="Pinto D."/>
            <person name="Vollmers J."/>
            <person name="Rivas-Marin E."/>
            <person name="Kohn T."/>
            <person name="Peeters S.H."/>
            <person name="Heuer A."/>
            <person name="Rast P."/>
            <person name="Oberbeckmann S."/>
            <person name="Bunk B."/>
            <person name="Jeske O."/>
            <person name="Meyerdierks A."/>
            <person name="Storesund J.E."/>
            <person name="Kallscheuer N."/>
            <person name="Luecker S."/>
            <person name="Lage O.M."/>
            <person name="Pohl T."/>
            <person name="Merkel B.J."/>
            <person name="Hornburger P."/>
            <person name="Mueller R.-W."/>
            <person name="Bruemmer F."/>
            <person name="Labrenz M."/>
            <person name="Spormann A.M."/>
            <person name="Op Den Camp H."/>
            <person name="Overmann J."/>
            <person name="Amann R."/>
            <person name="Jetten M.S.M."/>
            <person name="Mascher T."/>
            <person name="Medema M.H."/>
            <person name="Devos D.P."/>
            <person name="Kaster A.-K."/>
            <person name="Ovreas L."/>
            <person name="Rohde M."/>
            <person name="Galperin M.Y."/>
            <person name="Jogler C."/>
        </authorList>
    </citation>
    <scope>NUCLEOTIDE SEQUENCE [LARGE SCALE GENOMIC DNA]</scope>
    <source>
        <strain evidence="4 5">Pla108</strain>
    </source>
</reference>
<accession>A0A5C6ALW2</accession>
<comment type="caution">
    <text evidence="4">The sequence shown here is derived from an EMBL/GenBank/DDBJ whole genome shotgun (WGS) entry which is preliminary data.</text>
</comment>
<dbReference type="Proteomes" id="UP000317421">
    <property type="component" value="Unassembled WGS sequence"/>
</dbReference>